<feature type="region of interest" description="Disordered" evidence="1">
    <location>
        <begin position="113"/>
        <end position="134"/>
    </location>
</feature>
<name>A0A1I0YBJ7_SELRU</name>
<gene>
    <name evidence="2" type="ORF">SAMN05216587_11185</name>
</gene>
<feature type="compositionally biased region" description="Basic and acidic residues" evidence="1">
    <location>
        <begin position="70"/>
        <end position="81"/>
    </location>
</feature>
<dbReference type="AlphaFoldDB" id="A0A1I0YBJ7"/>
<accession>A0A1I0YBJ7</accession>
<sequence>MAIKRSEMFHKRKSDVLMQIKGATEKFEEAPEPELVEAFKEAAENKEETETAAAPIVKAPPAKPKAKKAQPKEEEKERRDKRVTLYLTQEEYDMFREQAYRRHKKLNEVIVSAAKKNIGRPPAPPKEYREENDD</sequence>
<evidence type="ECO:0000313" key="2">
    <source>
        <dbReference type="EMBL" id="SFB10641.1"/>
    </source>
</evidence>
<dbReference type="EMBL" id="FOJX01000011">
    <property type="protein sequence ID" value="SFB10641.1"/>
    <property type="molecule type" value="Genomic_DNA"/>
</dbReference>
<dbReference type="RefSeq" id="WP_074816803.1">
    <property type="nucleotide sequence ID" value="NZ_FOJX01000011.1"/>
</dbReference>
<reference evidence="2 3" key="1">
    <citation type="submission" date="2016-10" db="EMBL/GenBank/DDBJ databases">
        <authorList>
            <person name="de Groot N.N."/>
        </authorList>
    </citation>
    <scope>NUCLEOTIDE SEQUENCE [LARGE SCALE GENOMIC DNA]</scope>
    <source>
        <strain evidence="2 3">L14</strain>
    </source>
</reference>
<feature type="region of interest" description="Disordered" evidence="1">
    <location>
        <begin position="41"/>
        <end position="81"/>
    </location>
</feature>
<organism evidence="2 3">
    <name type="scientific">Selenomonas ruminantium</name>
    <dbReference type="NCBI Taxonomy" id="971"/>
    <lineage>
        <taxon>Bacteria</taxon>
        <taxon>Bacillati</taxon>
        <taxon>Bacillota</taxon>
        <taxon>Negativicutes</taxon>
        <taxon>Selenomonadales</taxon>
        <taxon>Selenomonadaceae</taxon>
        <taxon>Selenomonas</taxon>
    </lineage>
</organism>
<feature type="compositionally biased region" description="Low complexity" evidence="1">
    <location>
        <begin position="51"/>
        <end position="60"/>
    </location>
</feature>
<proteinExistence type="predicted"/>
<dbReference type="Proteomes" id="UP000183843">
    <property type="component" value="Unassembled WGS sequence"/>
</dbReference>
<evidence type="ECO:0000313" key="3">
    <source>
        <dbReference type="Proteomes" id="UP000183843"/>
    </source>
</evidence>
<evidence type="ECO:0000256" key="1">
    <source>
        <dbReference type="SAM" id="MobiDB-lite"/>
    </source>
</evidence>
<protein>
    <submittedName>
        <fullName evidence="2">Uncharacterized protein</fullName>
    </submittedName>
</protein>